<evidence type="ECO:0008006" key="3">
    <source>
        <dbReference type="Google" id="ProtNLM"/>
    </source>
</evidence>
<dbReference type="GO" id="GO:0003676">
    <property type="term" value="F:nucleic acid binding"/>
    <property type="evidence" value="ECO:0007669"/>
    <property type="project" value="InterPro"/>
</dbReference>
<organism evidence="1 2">
    <name type="scientific">Mucuna pruriens</name>
    <name type="common">Velvet bean</name>
    <name type="synonym">Dolichos pruriens</name>
    <dbReference type="NCBI Taxonomy" id="157652"/>
    <lineage>
        <taxon>Eukaryota</taxon>
        <taxon>Viridiplantae</taxon>
        <taxon>Streptophyta</taxon>
        <taxon>Embryophyta</taxon>
        <taxon>Tracheophyta</taxon>
        <taxon>Spermatophyta</taxon>
        <taxon>Magnoliopsida</taxon>
        <taxon>eudicotyledons</taxon>
        <taxon>Gunneridae</taxon>
        <taxon>Pentapetalae</taxon>
        <taxon>rosids</taxon>
        <taxon>fabids</taxon>
        <taxon>Fabales</taxon>
        <taxon>Fabaceae</taxon>
        <taxon>Papilionoideae</taxon>
        <taxon>50 kb inversion clade</taxon>
        <taxon>NPAAA clade</taxon>
        <taxon>indigoferoid/millettioid clade</taxon>
        <taxon>Phaseoleae</taxon>
        <taxon>Mucuna</taxon>
    </lineage>
</organism>
<accession>A0A371F286</accession>
<proteinExistence type="predicted"/>
<dbReference type="OrthoDB" id="1935586at2759"/>
<dbReference type="PANTHER" id="PTHR35046:SF9">
    <property type="entry name" value="RNA-DIRECTED DNA POLYMERASE"/>
    <property type="match status" value="1"/>
</dbReference>
<dbReference type="EMBL" id="QJKJ01010918">
    <property type="protein sequence ID" value="RDX72409.1"/>
    <property type="molecule type" value="Genomic_DNA"/>
</dbReference>
<dbReference type="PANTHER" id="PTHR35046">
    <property type="entry name" value="ZINC KNUCKLE (CCHC-TYPE) FAMILY PROTEIN"/>
    <property type="match status" value="1"/>
</dbReference>
<dbReference type="AlphaFoldDB" id="A0A371F286"/>
<sequence>MTKSKSTVDGLYTPLPIPTSPLISRVVVDRFSKMAHFIPCHKVDDPCYMANIFFREVVRLHGLPKIIILDRASKFLGHFWRIPWSKLNTKILFSTTCHPQIEGQTKVSLRAWEEWMPHVEFAYNMIFNSTTSHSPFELVYGFNPLSPIDLLPLPIKPS</sequence>
<name>A0A371F286_MUCPR</name>
<evidence type="ECO:0000313" key="2">
    <source>
        <dbReference type="Proteomes" id="UP000257109"/>
    </source>
</evidence>
<reference evidence="1" key="1">
    <citation type="submission" date="2018-05" db="EMBL/GenBank/DDBJ databases">
        <title>Draft genome of Mucuna pruriens seed.</title>
        <authorList>
            <person name="Nnadi N.E."/>
            <person name="Vos R."/>
            <person name="Hasami M.H."/>
            <person name="Devisetty U.K."/>
            <person name="Aguiy J.C."/>
        </authorList>
    </citation>
    <scope>NUCLEOTIDE SEQUENCE [LARGE SCALE GENOMIC DNA]</scope>
    <source>
        <strain evidence="1">JCA_2017</strain>
    </source>
</reference>
<dbReference type="STRING" id="157652.A0A371F286"/>
<dbReference type="InterPro" id="IPR036397">
    <property type="entry name" value="RNaseH_sf"/>
</dbReference>
<keyword evidence="2" id="KW-1185">Reference proteome</keyword>
<protein>
    <recommendedName>
        <fullName evidence="3">Integrase catalytic domain-containing protein</fullName>
    </recommendedName>
</protein>
<comment type="caution">
    <text evidence="1">The sequence shown here is derived from an EMBL/GenBank/DDBJ whole genome shotgun (WGS) entry which is preliminary data.</text>
</comment>
<evidence type="ECO:0000313" key="1">
    <source>
        <dbReference type="EMBL" id="RDX72409.1"/>
    </source>
</evidence>
<dbReference type="Proteomes" id="UP000257109">
    <property type="component" value="Unassembled WGS sequence"/>
</dbReference>
<feature type="non-terminal residue" evidence="1">
    <location>
        <position position="1"/>
    </location>
</feature>
<dbReference type="Gene3D" id="3.30.420.10">
    <property type="entry name" value="Ribonuclease H-like superfamily/Ribonuclease H"/>
    <property type="match status" value="1"/>
</dbReference>
<dbReference type="InterPro" id="IPR012337">
    <property type="entry name" value="RNaseH-like_sf"/>
</dbReference>
<gene>
    <name evidence="1" type="ORF">CR513_48115</name>
</gene>
<dbReference type="SUPFAM" id="SSF53098">
    <property type="entry name" value="Ribonuclease H-like"/>
    <property type="match status" value="1"/>
</dbReference>